<accession>A0A448ZDV7</accession>
<keyword evidence="2" id="KW-1185">Reference proteome</keyword>
<gene>
    <name evidence="1" type="ORF">PSNMU_V1.4_AUG-EV-PASAV3_0070990</name>
</gene>
<dbReference type="OrthoDB" id="77828at2759"/>
<evidence type="ECO:0000313" key="1">
    <source>
        <dbReference type="EMBL" id="VEU40222.1"/>
    </source>
</evidence>
<dbReference type="EMBL" id="CAACVS010000266">
    <property type="protein sequence ID" value="VEU40222.1"/>
    <property type="molecule type" value="Genomic_DNA"/>
</dbReference>
<dbReference type="SUPFAM" id="SSF50249">
    <property type="entry name" value="Nucleic acid-binding proteins"/>
    <property type="match status" value="1"/>
</dbReference>
<proteinExistence type="predicted"/>
<protein>
    <recommendedName>
        <fullName evidence="3">CST complex subunit Stn1 N-terminal domain-containing protein</fullName>
    </recommendedName>
</protein>
<sequence>MFEKDGVGDATASGIHTFLPDSNLNFVAGISPMYWSYVRMTVIDVLNLKLKDGINWMSSPPAKEDFGTPVSKCLLVGYVVYATQRRDGSMAYVVDDGTGFIDCVHWCSNSNDNTEDIYHLPSLSDDLDDHRDHGPFHVGEPVRVYGKIECVASTTKKTTKTSTKSHNGNGDEVLVVREIQSNLMERVEDILLVESHHWMQLCSIDPVDIRSCLEAVGPQIRSQIENRINLPAADDTSCSWRVFGMSCRCDLPYMEDLLYCHCQSKAEAMDPSYRFRDALLIALLSMQSKTASMLKFKYKDIRNNDSLELLALKELSQQKRTENNVSIDKIFLKTFRALRHDGILYLLNSNTDEYLFITRSKVLEPFVRTLVSNEIGASKPKNSNFVSYDKAPAFISRVHNERLLYIKRLINEGASTPYKTHGS</sequence>
<evidence type="ECO:0000313" key="2">
    <source>
        <dbReference type="Proteomes" id="UP000291116"/>
    </source>
</evidence>
<name>A0A448ZDV7_9STRA</name>
<organism evidence="1 2">
    <name type="scientific">Pseudo-nitzschia multistriata</name>
    <dbReference type="NCBI Taxonomy" id="183589"/>
    <lineage>
        <taxon>Eukaryota</taxon>
        <taxon>Sar</taxon>
        <taxon>Stramenopiles</taxon>
        <taxon>Ochrophyta</taxon>
        <taxon>Bacillariophyta</taxon>
        <taxon>Bacillariophyceae</taxon>
        <taxon>Bacillariophycidae</taxon>
        <taxon>Bacillariales</taxon>
        <taxon>Bacillariaceae</taxon>
        <taxon>Pseudo-nitzschia</taxon>
    </lineage>
</organism>
<dbReference type="Proteomes" id="UP000291116">
    <property type="component" value="Unassembled WGS sequence"/>
</dbReference>
<reference evidence="1 2" key="1">
    <citation type="submission" date="2019-01" db="EMBL/GenBank/DDBJ databases">
        <authorList>
            <person name="Ferrante I. M."/>
        </authorList>
    </citation>
    <scope>NUCLEOTIDE SEQUENCE [LARGE SCALE GENOMIC DNA]</scope>
    <source>
        <strain evidence="1 2">B856</strain>
    </source>
</reference>
<evidence type="ECO:0008006" key="3">
    <source>
        <dbReference type="Google" id="ProtNLM"/>
    </source>
</evidence>
<dbReference type="InterPro" id="IPR012340">
    <property type="entry name" value="NA-bd_OB-fold"/>
</dbReference>
<dbReference type="AlphaFoldDB" id="A0A448ZDV7"/>
<dbReference type="Gene3D" id="2.40.50.140">
    <property type="entry name" value="Nucleic acid-binding proteins"/>
    <property type="match status" value="1"/>
</dbReference>